<feature type="transmembrane region" description="Helical" evidence="7">
    <location>
        <begin position="433"/>
        <end position="455"/>
    </location>
</feature>
<dbReference type="GeneID" id="35600670"/>
<dbReference type="EMBL" id="FJUY01000007">
    <property type="protein sequence ID" value="CZT19659.1"/>
    <property type="molecule type" value="Genomic_DNA"/>
</dbReference>
<feature type="transmembrane region" description="Helical" evidence="7">
    <location>
        <begin position="198"/>
        <end position="217"/>
    </location>
</feature>
<dbReference type="OrthoDB" id="1935484at2759"/>
<evidence type="ECO:0000256" key="1">
    <source>
        <dbReference type="ARBA" id="ARBA00004141"/>
    </source>
</evidence>
<accession>A0A2D3VDA8</accession>
<evidence type="ECO:0000313" key="9">
    <source>
        <dbReference type="Proteomes" id="UP000225277"/>
    </source>
</evidence>
<feature type="transmembrane region" description="Helical" evidence="7">
    <location>
        <begin position="406"/>
        <end position="427"/>
    </location>
</feature>
<comment type="subcellular location">
    <subcellularLocation>
        <location evidence="1">Membrane</location>
        <topology evidence="1">Multi-pass membrane protein</topology>
    </subcellularLocation>
</comment>
<dbReference type="Proteomes" id="UP000225277">
    <property type="component" value="Unassembled WGS sequence"/>
</dbReference>
<dbReference type="PANTHER" id="PTHR43791:SF14">
    <property type="entry name" value="MFS GENERAL SUBSTRATE TRANSPORTER"/>
    <property type="match status" value="1"/>
</dbReference>
<feature type="region of interest" description="Disordered" evidence="6">
    <location>
        <begin position="1"/>
        <end position="38"/>
    </location>
</feature>
<dbReference type="GO" id="GO:0022857">
    <property type="term" value="F:transmembrane transporter activity"/>
    <property type="evidence" value="ECO:0007669"/>
    <property type="project" value="InterPro"/>
</dbReference>
<keyword evidence="2" id="KW-0813">Transport</keyword>
<sequence>MASPREHSQPEPVTPTAASDSKAFAYDSTTPTDTPSLRSEELVVGDYGSDRHHAFSDPKVADYWRGVYEKAQYEGRHNFDPDLTWSADEEKKLRRKIDLRIMTWCWLMFMALDLNRRNINRAISDDMLPELGMTTNDFNNGQTIFLLSFLAAELPSGLLSKKLGPDRFIPFIITAWSIIAASQAGLKNKAGYYACRCLLGLLMGGFIPDTVVYITYWYKSRELPIRLSWFWTVLSVCNILGSLMAAGILQMRGLQGWSGWQWLFLIEGCLTACVGFASWGLMPASISQTKGWLRGKNGWFTEREEKILVNRLLRDDPSKGDMNNRQAVNLERLWKCLKDYDLWPLYLVGLLTYIPPNPPQNYLALILRNMGFSTFEANMLTIPSQFLFGVNLLIISWVSEKFNERALISSLSNVWILPWLAAIVALGGSASSWVRYALLTGLLSYPYCHAILVSWNSRNSNSVRTRAVSAALYNMFVQAGNIVGANIYREDDKPLYTRGNRILLAICCFNIALFWFVKYYYITRNKRREAKWAELNGEEKVDYVRTTEDEGAKRLDFRFAH</sequence>
<evidence type="ECO:0000256" key="4">
    <source>
        <dbReference type="ARBA" id="ARBA00022989"/>
    </source>
</evidence>
<feature type="transmembrane region" description="Helical" evidence="7">
    <location>
        <begin position="168"/>
        <end position="186"/>
    </location>
</feature>
<evidence type="ECO:0000256" key="5">
    <source>
        <dbReference type="ARBA" id="ARBA00023136"/>
    </source>
</evidence>
<keyword evidence="4 7" id="KW-1133">Transmembrane helix</keyword>
<dbReference type="InterPro" id="IPR011701">
    <property type="entry name" value="MFS"/>
</dbReference>
<evidence type="ECO:0000313" key="8">
    <source>
        <dbReference type="EMBL" id="CZT19659.1"/>
    </source>
</evidence>
<reference evidence="8 9" key="1">
    <citation type="submission" date="2016-03" db="EMBL/GenBank/DDBJ databases">
        <authorList>
            <person name="Ploux O."/>
        </authorList>
    </citation>
    <scope>NUCLEOTIDE SEQUENCE [LARGE SCALE GENOMIC DNA]</scope>
    <source>
        <strain evidence="8 9">URUG2</strain>
    </source>
</reference>
<dbReference type="AlphaFoldDB" id="A0A2D3VDA8"/>
<keyword evidence="5 7" id="KW-0472">Membrane</keyword>
<feature type="transmembrane region" description="Helical" evidence="7">
    <location>
        <begin position="229"/>
        <end position="250"/>
    </location>
</feature>
<dbReference type="InterPro" id="IPR036259">
    <property type="entry name" value="MFS_trans_sf"/>
</dbReference>
<dbReference type="Gene3D" id="1.20.1250.20">
    <property type="entry name" value="MFS general substrate transporter like domains"/>
    <property type="match status" value="2"/>
</dbReference>
<gene>
    <name evidence="8" type="ORF">RCC_05510</name>
</gene>
<evidence type="ECO:0000256" key="6">
    <source>
        <dbReference type="SAM" id="MobiDB-lite"/>
    </source>
</evidence>
<keyword evidence="9" id="KW-1185">Reference proteome</keyword>
<evidence type="ECO:0000256" key="2">
    <source>
        <dbReference type="ARBA" id="ARBA00022448"/>
    </source>
</evidence>
<dbReference type="RefSeq" id="XP_023626549.1">
    <property type="nucleotide sequence ID" value="XM_023770781.1"/>
</dbReference>
<feature type="compositionally biased region" description="Polar residues" evidence="6">
    <location>
        <begin position="27"/>
        <end position="37"/>
    </location>
</feature>
<keyword evidence="3 7" id="KW-0812">Transmembrane</keyword>
<feature type="transmembrane region" description="Helical" evidence="7">
    <location>
        <begin position="262"/>
        <end position="282"/>
    </location>
</feature>
<feature type="transmembrane region" description="Helical" evidence="7">
    <location>
        <begin position="380"/>
        <end position="399"/>
    </location>
</feature>
<dbReference type="GO" id="GO:0016020">
    <property type="term" value="C:membrane"/>
    <property type="evidence" value="ECO:0007669"/>
    <property type="project" value="UniProtKB-SubCell"/>
</dbReference>
<dbReference type="Pfam" id="PF07690">
    <property type="entry name" value="MFS_1"/>
    <property type="match status" value="1"/>
</dbReference>
<evidence type="ECO:0000256" key="3">
    <source>
        <dbReference type="ARBA" id="ARBA00022692"/>
    </source>
</evidence>
<feature type="transmembrane region" description="Helical" evidence="7">
    <location>
        <begin position="467"/>
        <end position="488"/>
    </location>
</feature>
<name>A0A2D3VDA8_9PEZI</name>
<dbReference type="FunFam" id="1.20.1250.20:FF:000106">
    <property type="entry name" value="MFS transporter, putative"/>
    <property type="match status" value="1"/>
</dbReference>
<organism evidence="8 9">
    <name type="scientific">Ramularia collo-cygni</name>
    <dbReference type="NCBI Taxonomy" id="112498"/>
    <lineage>
        <taxon>Eukaryota</taxon>
        <taxon>Fungi</taxon>
        <taxon>Dikarya</taxon>
        <taxon>Ascomycota</taxon>
        <taxon>Pezizomycotina</taxon>
        <taxon>Dothideomycetes</taxon>
        <taxon>Dothideomycetidae</taxon>
        <taxon>Mycosphaerellales</taxon>
        <taxon>Mycosphaerellaceae</taxon>
        <taxon>Ramularia</taxon>
    </lineage>
</organism>
<protein>
    <submittedName>
        <fullName evidence="8">Related to permease</fullName>
    </submittedName>
</protein>
<dbReference type="FunFam" id="1.20.1250.20:FF:000247">
    <property type="entry name" value="MFS general substrate transporter"/>
    <property type="match status" value="1"/>
</dbReference>
<dbReference type="SUPFAM" id="SSF103473">
    <property type="entry name" value="MFS general substrate transporter"/>
    <property type="match status" value="1"/>
</dbReference>
<dbReference type="PANTHER" id="PTHR43791">
    <property type="entry name" value="PERMEASE-RELATED"/>
    <property type="match status" value="1"/>
</dbReference>
<feature type="transmembrane region" description="Helical" evidence="7">
    <location>
        <begin position="500"/>
        <end position="521"/>
    </location>
</feature>
<evidence type="ECO:0000256" key="7">
    <source>
        <dbReference type="SAM" id="Phobius"/>
    </source>
</evidence>
<proteinExistence type="predicted"/>